<dbReference type="Proteomes" id="UP000308199">
    <property type="component" value="Unassembled WGS sequence"/>
</dbReference>
<feature type="region of interest" description="Disordered" evidence="1">
    <location>
        <begin position="193"/>
        <end position="226"/>
    </location>
</feature>
<evidence type="ECO:0000313" key="3">
    <source>
        <dbReference type="Proteomes" id="UP000308199"/>
    </source>
</evidence>
<accession>A0A4S4LJQ2</accession>
<feature type="compositionally biased region" description="Acidic residues" evidence="1">
    <location>
        <begin position="195"/>
        <end position="216"/>
    </location>
</feature>
<gene>
    <name evidence="2" type="ORF">EW145_g144</name>
</gene>
<feature type="compositionally biased region" description="Polar residues" evidence="1">
    <location>
        <begin position="1"/>
        <end position="12"/>
    </location>
</feature>
<reference evidence="2 3" key="1">
    <citation type="submission" date="2019-02" db="EMBL/GenBank/DDBJ databases">
        <title>Genome sequencing of the rare red list fungi Phellinidium pouzarii.</title>
        <authorList>
            <person name="Buettner E."/>
            <person name="Kellner H."/>
        </authorList>
    </citation>
    <scope>NUCLEOTIDE SEQUENCE [LARGE SCALE GENOMIC DNA]</scope>
    <source>
        <strain evidence="2 3">DSM 108285</strain>
    </source>
</reference>
<keyword evidence="3" id="KW-1185">Reference proteome</keyword>
<dbReference type="AlphaFoldDB" id="A0A4S4LJQ2"/>
<proteinExistence type="predicted"/>
<protein>
    <submittedName>
        <fullName evidence="2">Uncharacterized protein</fullName>
    </submittedName>
</protein>
<dbReference type="OrthoDB" id="68090at2759"/>
<feature type="region of interest" description="Disordered" evidence="1">
    <location>
        <begin position="1"/>
        <end position="24"/>
    </location>
</feature>
<name>A0A4S4LJQ2_9AGAM</name>
<evidence type="ECO:0000313" key="2">
    <source>
        <dbReference type="EMBL" id="THH12219.1"/>
    </source>
</evidence>
<organism evidence="2 3">
    <name type="scientific">Phellinidium pouzarii</name>
    <dbReference type="NCBI Taxonomy" id="167371"/>
    <lineage>
        <taxon>Eukaryota</taxon>
        <taxon>Fungi</taxon>
        <taxon>Dikarya</taxon>
        <taxon>Basidiomycota</taxon>
        <taxon>Agaricomycotina</taxon>
        <taxon>Agaricomycetes</taxon>
        <taxon>Hymenochaetales</taxon>
        <taxon>Hymenochaetaceae</taxon>
        <taxon>Phellinidium</taxon>
    </lineage>
</organism>
<sequence length="248" mass="28659">MTSKFKSKQTSLPGMRPFPREMPVPIEEMKADDLRTLYRKNEDVLRTLAASSSSFVERLEANQAKIKARLTEIEGIENIQHRMRRATISEDDQMAVDKPEVLVSRTFLVKQQAVAAWGKASQNRSKHKTGTMSLEDAIAIEQRQIAVEQERRARVLERREMLTMPSPLHGLETIMSRKEYEAKVWAFMNYKPTDSDLEGEDDDDDDPSTWFEDDQDDGVKGQDIVYPDPEDLTDIIRLDESKFHYDTF</sequence>
<comment type="caution">
    <text evidence="2">The sequence shown here is derived from an EMBL/GenBank/DDBJ whole genome shotgun (WGS) entry which is preliminary data.</text>
</comment>
<evidence type="ECO:0000256" key="1">
    <source>
        <dbReference type="SAM" id="MobiDB-lite"/>
    </source>
</evidence>
<dbReference type="EMBL" id="SGPK01000002">
    <property type="protein sequence ID" value="THH12219.1"/>
    <property type="molecule type" value="Genomic_DNA"/>
</dbReference>